<feature type="compositionally biased region" description="Basic and acidic residues" evidence="1">
    <location>
        <begin position="406"/>
        <end position="425"/>
    </location>
</feature>
<feature type="compositionally biased region" description="Basic and acidic residues" evidence="1">
    <location>
        <begin position="159"/>
        <end position="182"/>
    </location>
</feature>
<organism evidence="2">
    <name type="scientific">Chromera velia CCMP2878</name>
    <dbReference type="NCBI Taxonomy" id="1169474"/>
    <lineage>
        <taxon>Eukaryota</taxon>
        <taxon>Sar</taxon>
        <taxon>Alveolata</taxon>
        <taxon>Colpodellida</taxon>
        <taxon>Chromeraceae</taxon>
        <taxon>Chromera</taxon>
    </lineage>
</organism>
<feature type="region of interest" description="Disordered" evidence="1">
    <location>
        <begin position="242"/>
        <end position="302"/>
    </location>
</feature>
<reference evidence="2" key="1">
    <citation type="submission" date="2014-11" db="EMBL/GenBank/DDBJ databases">
        <authorList>
            <person name="Otto D Thomas"/>
            <person name="Naeem Raeece"/>
        </authorList>
    </citation>
    <scope>NUCLEOTIDE SEQUENCE</scope>
</reference>
<feature type="compositionally biased region" description="Basic residues" evidence="1">
    <location>
        <begin position="279"/>
        <end position="293"/>
    </location>
</feature>
<gene>
    <name evidence="2" type="ORF">Cvel_25713</name>
</gene>
<feature type="compositionally biased region" description="Low complexity" evidence="1">
    <location>
        <begin position="103"/>
        <end position="130"/>
    </location>
</feature>
<dbReference type="EMBL" id="CDMZ01002152">
    <property type="protein sequence ID" value="CEM41012.1"/>
    <property type="molecule type" value="Genomic_DNA"/>
</dbReference>
<protein>
    <submittedName>
        <fullName evidence="2">Uncharacterized protein</fullName>
    </submittedName>
</protein>
<feature type="region of interest" description="Disordered" evidence="1">
    <location>
        <begin position="40"/>
        <end position="63"/>
    </location>
</feature>
<name>A0A0G4HB16_9ALVE</name>
<sequence>MSKEDPAFLQSMFKAVERPLGKADKRQKVYTKLREAVGMNNAESVREFDPENPDDRSVVGLSDRSQARAVAHCLQSLVPASQAPAATNNNASPISKGENPVFAKAKAATGPSPSSAPPSAVASPPEKAPSFAATAPQHPRPAKPQPKQSQSIMGFFKPVSKEESHALLQKQEEKTMEREVARAEGTQQRGESGNPIEFPSADEVLSETDIKKLRGWLIDCGKLAVSQRFCTDALQVRLIDVEGPEGDNDDENSPDEDNLKGGDGTVGKEQEEGDGPPMKKQKSNAVRQRRRERQRAISVNGLSSLSKQEARNKLRARSLALTEGRNPVEEVGRAIVFDLYADARQQWSLRSGETLQINFEYRFSRTVSAPSPFLVSSSQQVASPLAGSAQASSSSNFLAAAGEEQSEAKQREAERQEQQKRLTLC</sequence>
<feature type="compositionally biased region" description="Acidic residues" evidence="1">
    <location>
        <begin position="242"/>
        <end position="256"/>
    </location>
</feature>
<dbReference type="AlphaFoldDB" id="A0A0G4HB16"/>
<feature type="region of interest" description="Disordered" evidence="1">
    <location>
        <begin position="78"/>
        <end position="203"/>
    </location>
</feature>
<feature type="compositionally biased region" description="Polar residues" evidence="1">
    <location>
        <begin position="84"/>
        <end position="93"/>
    </location>
</feature>
<dbReference type="VEuPathDB" id="CryptoDB:Cvel_25713"/>
<accession>A0A0G4HB16</accession>
<evidence type="ECO:0000313" key="2">
    <source>
        <dbReference type="EMBL" id="CEM41012.1"/>
    </source>
</evidence>
<feature type="compositionally biased region" description="Basic and acidic residues" evidence="1">
    <location>
        <begin position="44"/>
        <end position="57"/>
    </location>
</feature>
<evidence type="ECO:0000256" key="1">
    <source>
        <dbReference type="SAM" id="MobiDB-lite"/>
    </source>
</evidence>
<feature type="region of interest" description="Disordered" evidence="1">
    <location>
        <begin position="393"/>
        <end position="425"/>
    </location>
</feature>
<proteinExistence type="predicted"/>